<keyword evidence="3" id="KW-1185">Reference proteome</keyword>
<dbReference type="InterPro" id="IPR025141">
    <property type="entry name" value="DUF4082"/>
</dbReference>
<organism evidence="2 3">
    <name type="scientific">Niabella ginsengisoli</name>
    <dbReference type="NCBI Taxonomy" id="522298"/>
    <lineage>
        <taxon>Bacteria</taxon>
        <taxon>Pseudomonadati</taxon>
        <taxon>Bacteroidota</taxon>
        <taxon>Chitinophagia</taxon>
        <taxon>Chitinophagales</taxon>
        <taxon>Chitinophagaceae</taxon>
        <taxon>Niabella</taxon>
    </lineage>
</organism>
<gene>
    <name evidence="2" type="ORF">MKP09_21330</name>
</gene>
<evidence type="ECO:0000313" key="2">
    <source>
        <dbReference type="EMBL" id="MCH5600278.1"/>
    </source>
</evidence>
<name>A0ABS9SPE0_9BACT</name>
<dbReference type="EMBL" id="JAKWBL010000004">
    <property type="protein sequence ID" value="MCH5600278.1"/>
    <property type="molecule type" value="Genomic_DNA"/>
</dbReference>
<feature type="domain" description="DUF4082" evidence="1">
    <location>
        <begin position="50"/>
        <end position="177"/>
    </location>
</feature>
<dbReference type="Proteomes" id="UP001202248">
    <property type="component" value="Unassembled WGS sequence"/>
</dbReference>
<dbReference type="RefSeq" id="WP_240832281.1">
    <property type="nucleotide sequence ID" value="NZ_JAKWBL010000004.1"/>
</dbReference>
<reference evidence="2 3" key="1">
    <citation type="submission" date="2022-02" db="EMBL/GenBank/DDBJ databases">
        <authorList>
            <person name="Min J."/>
        </authorList>
    </citation>
    <scope>NUCLEOTIDE SEQUENCE [LARGE SCALE GENOMIC DNA]</scope>
    <source>
        <strain evidence="2 3">GR10-1</strain>
    </source>
</reference>
<sequence length="192" mass="21533">MKSAIFAVLVACLVMSSCTKDQIKSYPEEDPLLEFLAVSGFSETTARIVNSGNYEFGITFTSKVNGMIKAIRIKIPDNATNIRVTFWDASNQEVIRTETVNNVSNGIDLVHDIQSLPIEMNKRYTITFNSDDWYIRKRVDDTPAMYPITVGNITIESYGSGTGRQQVFPTLTSTSYYAGDLFSFSNKLIKQH</sequence>
<evidence type="ECO:0000259" key="1">
    <source>
        <dbReference type="Pfam" id="PF13313"/>
    </source>
</evidence>
<accession>A0ABS9SPE0</accession>
<evidence type="ECO:0000313" key="3">
    <source>
        <dbReference type="Proteomes" id="UP001202248"/>
    </source>
</evidence>
<dbReference type="Pfam" id="PF13313">
    <property type="entry name" value="DUF4082"/>
    <property type="match status" value="1"/>
</dbReference>
<comment type="caution">
    <text evidence="2">The sequence shown here is derived from an EMBL/GenBank/DDBJ whole genome shotgun (WGS) entry which is preliminary data.</text>
</comment>
<protein>
    <submittedName>
        <fullName evidence="2">DUF4082 domain-containing protein</fullName>
    </submittedName>
</protein>
<dbReference type="PROSITE" id="PS51257">
    <property type="entry name" value="PROKAR_LIPOPROTEIN"/>
    <property type="match status" value="1"/>
</dbReference>
<proteinExistence type="predicted"/>